<dbReference type="EMBL" id="AP021874">
    <property type="protein sequence ID" value="BBO67621.1"/>
    <property type="molecule type" value="Genomic_DNA"/>
</dbReference>
<proteinExistence type="predicted"/>
<dbReference type="PANTHER" id="PTHR46623">
    <property type="entry name" value="CARBOXYMETHYLENEBUTENOLIDASE-RELATED"/>
    <property type="match status" value="1"/>
</dbReference>
<dbReference type="KEGG" id="dalk:DSCA_15510"/>
<dbReference type="GO" id="GO:0016787">
    <property type="term" value="F:hydrolase activity"/>
    <property type="evidence" value="ECO:0007669"/>
    <property type="project" value="InterPro"/>
</dbReference>
<dbReference type="InterPro" id="IPR002925">
    <property type="entry name" value="Dienelactn_hydro"/>
</dbReference>
<dbReference type="Pfam" id="PF01738">
    <property type="entry name" value="DLH"/>
    <property type="match status" value="1"/>
</dbReference>
<accession>A0A5K7YLC6</accession>
<evidence type="ECO:0000313" key="2">
    <source>
        <dbReference type="EMBL" id="BBO67621.1"/>
    </source>
</evidence>
<dbReference type="InterPro" id="IPR029058">
    <property type="entry name" value="AB_hydrolase_fold"/>
</dbReference>
<dbReference type="Gene3D" id="3.40.50.1820">
    <property type="entry name" value="alpha/beta hydrolase"/>
    <property type="match status" value="1"/>
</dbReference>
<feature type="domain" description="Dienelactone hydrolase" evidence="1">
    <location>
        <begin position="96"/>
        <end position="239"/>
    </location>
</feature>
<name>A0A5K7YLC6_9BACT</name>
<gene>
    <name evidence="2" type="ORF">DSCA_15510</name>
</gene>
<dbReference type="InterPro" id="IPR051049">
    <property type="entry name" value="Dienelactone_hydrolase-like"/>
</dbReference>
<dbReference type="SUPFAM" id="SSF53474">
    <property type="entry name" value="alpha/beta-Hydrolases"/>
    <property type="match status" value="1"/>
</dbReference>
<dbReference type="Proteomes" id="UP000427906">
    <property type="component" value="Chromosome"/>
</dbReference>
<protein>
    <recommendedName>
        <fullName evidence="1">Dienelactone hydrolase domain-containing protein</fullName>
    </recommendedName>
</protein>
<dbReference type="AlphaFoldDB" id="A0A5K7YLC6"/>
<reference evidence="2 3" key="1">
    <citation type="submission" date="2019-11" db="EMBL/GenBank/DDBJ databases">
        <title>Comparative genomics of hydrocarbon-degrading Desulfosarcina strains.</title>
        <authorList>
            <person name="Watanabe M."/>
            <person name="Kojima H."/>
            <person name="Fukui M."/>
        </authorList>
    </citation>
    <scope>NUCLEOTIDE SEQUENCE [LARGE SCALE GENOMIC DNA]</scope>
    <source>
        <strain evidence="2 3">PL12</strain>
    </source>
</reference>
<keyword evidence="3" id="KW-1185">Reference proteome</keyword>
<dbReference type="RefSeq" id="WP_167527658.1">
    <property type="nucleotide sequence ID" value="NZ_AP021874.1"/>
</dbReference>
<dbReference type="PANTHER" id="PTHR46623:SF6">
    <property type="entry name" value="ALPHA_BETA-HYDROLASES SUPERFAMILY PROTEIN"/>
    <property type="match status" value="1"/>
</dbReference>
<organism evidence="2 3">
    <name type="scientific">Desulfosarcina alkanivorans</name>
    <dbReference type="NCBI Taxonomy" id="571177"/>
    <lineage>
        <taxon>Bacteria</taxon>
        <taxon>Pseudomonadati</taxon>
        <taxon>Thermodesulfobacteriota</taxon>
        <taxon>Desulfobacteria</taxon>
        <taxon>Desulfobacterales</taxon>
        <taxon>Desulfosarcinaceae</taxon>
        <taxon>Desulfosarcina</taxon>
    </lineage>
</organism>
<evidence type="ECO:0000259" key="1">
    <source>
        <dbReference type="Pfam" id="PF01738"/>
    </source>
</evidence>
<sequence length="246" mass="26334">MAYPGFSSRCLLIYVLSVIFMTALLGGCSPESKESKYEIFPPAGGKGAIVVVASGYTGPGLYRDFSSKLAELGYYAVLMDGKDLFDPGSVGRIVPATQNLQTVIAASKSSPQAIPGKVSLVGFSVGGAGVLSYGTKLKDQVSAVVAYYPAITTMGRNMKTFAAGLQTPVLLFAGVKDRYHNCCLIETMRELARAPKSVPFELVEYPKANHCFNIQSLPFAYRPEDAADSWARTVAFLNRLHPPGGK</sequence>
<evidence type="ECO:0000313" key="3">
    <source>
        <dbReference type="Proteomes" id="UP000427906"/>
    </source>
</evidence>